<dbReference type="PANTHER" id="PTHR43820">
    <property type="entry name" value="HIGH-AFFINITY BRANCHED-CHAIN AMINO ACID TRANSPORT ATP-BINDING PROTEIN LIVF"/>
    <property type="match status" value="1"/>
</dbReference>
<dbReference type="InterPro" id="IPR052156">
    <property type="entry name" value="BCAA_Transport_ATP-bd_LivF"/>
</dbReference>
<proteinExistence type="inferred from homology"/>
<dbReference type="GO" id="GO:0005524">
    <property type="term" value="F:ATP binding"/>
    <property type="evidence" value="ECO:0007669"/>
    <property type="project" value="UniProtKB-KW"/>
</dbReference>
<reference evidence="7 8" key="1">
    <citation type="submission" date="2021-01" db="EMBL/GenBank/DDBJ databases">
        <title>Whole genome shotgun sequence of Planotetraspora mira NBRC 15435.</title>
        <authorList>
            <person name="Komaki H."/>
            <person name="Tamura T."/>
        </authorList>
    </citation>
    <scope>NUCLEOTIDE SEQUENCE [LARGE SCALE GENOMIC DNA]</scope>
    <source>
        <strain evidence="7 8">NBRC 15435</strain>
    </source>
</reference>
<dbReference type="AlphaFoldDB" id="A0A8J3TNM3"/>
<keyword evidence="3" id="KW-0547">Nucleotide-binding</keyword>
<dbReference type="EMBL" id="BOOO01000013">
    <property type="protein sequence ID" value="GII29161.1"/>
    <property type="molecule type" value="Genomic_DNA"/>
</dbReference>
<comment type="caution">
    <text evidence="7">The sequence shown here is derived from an EMBL/GenBank/DDBJ whole genome shotgun (WGS) entry which is preliminary data.</text>
</comment>
<dbReference type="Gene3D" id="3.40.50.300">
    <property type="entry name" value="P-loop containing nucleotide triphosphate hydrolases"/>
    <property type="match status" value="1"/>
</dbReference>
<accession>A0A8J3TNM3</accession>
<dbReference type="InterPro" id="IPR003593">
    <property type="entry name" value="AAA+_ATPase"/>
</dbReference>
<dbReference type="GO" id="GO:0016887">
    <property type="term" value="F:ATP hydrolysis activity"/>
    <property type="evidence" value="ECO:0007669"/>
    <property type="project" value="InterPro"/>
</dbReference>
<dbReference type="PROSITE" id="PS50893">
    <property type="entry name" value="ABC_TRANSPORTER_2"/>
    <property type="match status" value="1"/>
</dbReference>
<evidence type="ECO:0000256" key="1">
    <source>
        <dbReference type="ARBA" id="ARBA00005417"/>
    </source>
</evidence>
<comment type="similarity">
    <text evidence="1">Belongs to the ABC transporter superfamily.</text>
</comment>
<dbReference type="InterPro" id="IPR003439">
    <property type="entry name" value="ABC_transporter-like_ATP-bd"/>
</dbReference>
<dbReference type="RefSeq" id="WP_203953151.1">
    <property type="nucleotide sequence ID" value="NZ_BOOO01000013.1"/>
</dbReference>
<dbReference type="Pfam" id="PF00005">
    <property type="entry name" value="ABC_tran"/>
    <property type="match status" value="1"/>
</dbReference>
<keyword evidence="4 7" id="KW-0067">ATP-binding</keyword>
<sequence>MSTLELRGVHAGYGKAQVLHDVSLHVGDGSITTLLGANGAGKTTTLRAISGLVRSTGEILIDGRPIPSAPDAVARLGVAHVPQGRGTIGQLSVDDNLKAGALLRRDRVQARADLRRLRELFPVLGERAQSQAAGLSGGEQQMLAIARALMGRPSILLLDEPSLGLAPLITKELFVLLPRLRDEWGLTVLVVEQNADLALSVGDHAVVLESGRVVLTGTAREISGHDEVRRAYLGN</sequence>
<evidence type="ECO:0000256" key="4">
    <source>
        <dbReference type="ARBA" id="ARBA00022840"/>
    </source>
</evidence>
<name>A0A8J3TNM3_9ACTN</name>
<dbReference type="Proteomes" id="UP000650628">
    <property type="component" value="Unassembled WGS sequence"/>
</dbReference>
<organism evidence="7 8">
    <name type="scientific">Planotetraspora mira</name>
    <dbReference type="NCBI Taxonomy" id="58121"/>
    <lineage>
        <taxon>Bacteria</taxon>
        <taxon>Bacillati</taxon>
        <taxon>Actinomycetota</taxon>
        <taxon>Actinomycetes</taxon>
        <taxon>Streptosporangiales</taxon>
        <taxon>Streptosporangiaceae</taxon>
        <taxon>Planotetraspora</taxon>
    </lineage>
</organism>
<dbReference type="GO" id="GO:0015807">
    <property type="term" value="P:L-amino acid transport"/>
    <property type="evidence" value="ECO:0007669"/>
    <property type="project" value="TreeGrafter"/>
</dbReference>
<dbReference type="SUPFAM" id="SSF52540">
    <property type="entry name" value="P-loop containing nucleoside triphosphate hydrolases"/>
    <property type="match status" value="1"/>
</dbReference>
<feature type="domain" description="ABC transporter" evidence="6">
    <location>
        <begin position="4"/>
        <end position="235"/>
    </location>
</feature>
<dbReference type="SMART" id="SM00382">
    <property type="entry name" value="AAA"/>
    <property type="match status" value="1"/>
</dbReference>
<evidence type="ECO:0000256" key="3">
    <source>
        <dbReference type="ARBA" id="ARBA00022741"/>
    </source>
</evidence>
<keyword evidence="5" id="KW-0029">Amino-acid transport</keyword>
<dbReference type="InterPro" id="IPR027417">
    <property type="entry name" value="P-loop_NTPase"/>
</dbReference>
<dbReference type="InterPro" id="IPR017871">
    <property type="entry name" value="ABC_transporter-like_CS"/>
</dbReference>
<evidence type="ECO:0000256" key="2">
    <source>
        <dbReference type="ARBA" id="ARBA00022448"/>
    </source>
</evidence>
<dbReference type="PANTHER" id="PTHR43820:SF4">
    <property type="entry name" value="HIGH-AFFINITY BRANCHED-CHAIN AMINO ACID TRANSPORT ATP-BINDING PROTEIN LIVF"/>
    <property type="match status" value="1"/>
</dbReference>
<evidence type="ECO:0000313" key="8">
    <source>
        <dbReference type="Proteomes" id="UP000650628"/>
    </source>
</evidence>
<dbReference type="PROSITE" id="PS00211">
    <property type="entry name" value="ABC_TRANSPORTER_1"/>
    <property type="match status" value="1"/>
</dbReference>
<evidence type="ECO:0000313" key="7">
    <source>
        <dbReference type="EMBL" id="GII29161.1"/>
    </source>
</evidence>
<protein>
    <submittedName>
        <fullName evidence="7">ABC transporter ATP-binding protein</fullName>
    </submittedName>
</protein>
<keyword evidence="2" id="KW-0813">Transport</keyword>
<gene>
    <name evidence="7" type="ORF">Pmi06nite_26030</name>
</gene>
<dbReference type="GO" id="GO:0015658">
    <property type="term" value="F:branched-chain amino acid transmembrane transporter activity"/>
    <property type="evidence" value="ECO:0007669"/>
    <property type="project" value="TreeGrafter"/>
</dbReference>
<evidence type="ECO:0000256" key="5">
    <source>
        <dbReference type="ARBA" id="ARBA00022970"/>
    </source>
</evidence>
<evidence type="ECO:0000259" key="6">
    <source>
        <dbReference type="PROSITE" id="PS50893"/>
    </source>
</evidence>
<dbReference type="CDD" id="cd03224">
    <property type="entry name" value="ABC_TM1139_LivF_branched"/>
    <property type="match status" value="1"/>
</dbReference>
<keyword evidence="8" id="KW-1185">Reference proteome</keyword>